<organism evidence="2">
    <name type="scientific">mine drainage metagenome</name>
    <dbReference type="NCBI Taxonomy" id="410659"/>
    <lineage>
        <taxon>unclassified sequences</taxon>
        <taxon>metagenomes</taxon>
        <taxon>ecological metagenomes</taxon>
    </lineage>
</organism>
<gene>
    <name evidence="2" type="ORF">GALL_445890</name>
</gene>
<sequence length="85" mass="9361">MQKAGPVQPDVDEGRLHSRQHPRDLAQIDIADQSALQAAFDVQLLHRSMGDQRHARFLRGDVDENVFGHRVHGLGNVARVGFGAA</sequence>
<accession>A0A1J5PQJ4</accession>
<evidence type="ECO:0000313" key="2">
    <source>
        <dbReference type="EMBL" id="OIQ73769.1"/>
    </source>
</evidence>
<name>A0A1J5PQJ4_9ZZZZ</name>
<dbReference type="EMBL" id="MLJW01002741">
    <property type="protein sequence ID" value="OIQ73769.1"/>
    <property type="molecule type" value="Genomic_DNA"/>
</dbReference>
<reference evidence="2" key="1">
    <citation type="submission" date="2016-10" db="EMBL/GenBank/DDBJ databases">
        <title>Sequence of Gallionella enrichment culture.</title>
        <authorList>
            <person name="Poehlein A."/>
            <person name="Muehling M."/>
            <person name="Daniel R."/>
        </authorList>
    </citation>
    <scope>NUCLEOTIDE SEQUENCE</scope>
</reference>
<feature type="compositionally biased region" description="Basic and acidic residues" evidence="1">
    <location>
        <begin position="12"/>
        <end position="23"/>
    </location>
</feature>
<feature type="region of interest" description="Disordered" evidence="1">
    <location>
        <begin position="1"/>
        <end position="23"/>
    </location>
</feature>
<comment type="caution">
    <text evidence="2">The sequence shown here is derived from an EMBL/GenBank/DDBJ whole genome shotgun (WGS) entry which is preliminary data.</text>
</comment>
<proteinExistence type="predicted"/>
<evidence type="ECO:0000256" key="1">
    <source>
        <dbReference type="SAM" id="MobiDB-lite"/>
    </source>
</evidence>
<dbReference type="AlphaFoldDB" id="A0A1J5PQJ4"/>
<protein>
    <submittedName>
        <fullName evidence="2">Uncharacterized protein</fullName>
    </submittedName>
</protein>